<protein>
    <submittedName>
        <fullName evidence="2">Uncharacterized protein</fullName>
    </submittedName>
</protein>
<comment type="caution">
    <text evidence="2">The sequence shown here is derived from an EMBL/GenBank/DDBJ whole genome shotgun (WGS) entry which is preliminary data.</text>
</comment>
<accession>A0AAE3Y0W9</accession>
<dbReference type="Proteomes" id="UP001184828">
    <property type="component" value="Unassembled WGS sequence"/>
</dbReference>
<name>A0AAE3Y0W9_VARPD</name>
<proteinExistence type="predicted"/>
<dbReference type="EMBL" id="JAVDQZ010000005">
    <property type="protein sequence ID" value="MDR6427522.1"/>
    <property type="molecule type" value="Genomic_DNA"/>
</dbReference>
<organism evidence="2 3">
    <name type="scientific">Variovorax paradoxus</name>
    <dbReference type="NCBI Taxonomy" id="34073"/>
    <lineage>
        <taxon>Bacteria</taxon>
        <taxon>Pseudomonadati</taxon>
        <taxon>Pseudomonadota</taxon>
        <taxon>Betaproteobacteria</taxon>
        <taxon>Burkholderiales</taxon>
        <taxon>Comamonadaceae</taxon>
        <taxon>Variovorax</taxon>
    </lineage>
</organism>
<feature type="region of interest" description="Disordered" evidence="1">
    <location>
        <begin position="1"/>
        <end position="36"/>
    </location>
</feature>
<dbReference type="RefSeq" id="WP_209536268.1">
    <property type="nucleotide sequence ID" value="NZ_JAUSRU010000004.1"/>
</dbReference>
<evidence type="ECO:0000256" key="1">
    <source>
        <dbReference type="SAM" id="MobiDB-lite"/>
    </source>
</evidence>
<sequence length="111" mass="11884">MTMARHHTQSSGPVADTLREAFRPGCGQQQSRGSDVMGVAVRTKAQLDGTVSEVLGDEVAKALNRNNRVQLKGITIQLLRPQQSHDHLRGPLGRGRAGAVAVAHLRRAGTT</sequence>
<evidence type="ECO:0000313" key="3">
    <source>
        <dbReference type="Proteomes" id="UP001184828"/>
    </source>
</evidence>
<dbReference type="AlphaFoldDB" id="A0AAE3Y0W9"/>
<evidence type="ECO:0000313" key="2">
    <source>
        <dbReference type="EMBL" id="MDR6427522.1"/>
    </source>
</evidence>
<gene>
    <name evidence="2" type="ORF">J2738_003677</name>
</gene>
<reference evidence="2" key="1">
    <citation type="submission" date="2023-07" db="EMBL/GenBank/DDBJ databases">
        <title>Sorghum-associated microbial communities from plants grown in Nebraska, USA.</title>
        <authorList>
            <person name="Schachtman D."/>
        </authorList>
    </citation>
    <scope>NUCLEOTIDE SEQUENCE</scope>
    <source>
        <strain evidence="2">DS2114</strain>
    </source>
</reference>